<evidence type="ECO:0000256" key="3">
    <source>
        <dbReference type="ARBA" id="ARBA00023015"/>
    </source>
</evidence>
<proteinExistence type="predicted"/>
<dbReference type="GO" id="GO:0046872">
    <property type="term" value="F:metal ion binding"/>
    <property type="evidence" value="ECO:0007669"/>
    <property type="project" value="UniProtKB-KW"/>
</dbReference>
<comment type="caution">
    <text evidence="8">The sequence shown here is derived from an EMBL/GenBank/DDBJ whole genome shotgun (WGS) entry which is preliminary data.</text>
</comment>
<evidence type="ECO:0000256" key="2">
    <source>
        <dbReference type="ARBA" id="ARBA00022833"/>
    </source>
</evidence>
<dbReference type="InterPro" id="IPR021858">
    <property type="entry name" value="Fun_TF"/>
</dbReference>
<evidence type="ECO:0000256" key="1">
    <source>
        <dbReference type="ARBA" id="ARBA00022723"/>
    </source>
</evidence>
<keyword evidence="6" id="KW-0539">Nucleus</keyword>
<name>A0A8H4W152_9HELO</name>
<dbReference type="Proteomes" id="UP000566819">
    <property type="component" value="Unassembled WGS sequence"/>
</dbReference>
<dbReference type="PANTHER" id="PTHR36206">
    <property type="entry name" value="ASPERCRYPTIN BIOSYNTHESIS CLUSTER-SPECIFIC TRANSCRIPTION REGULATOR ATNN-RELATED"/>
    <property type="match status" value="1"/>
</dbReference>
<protein>
    <submittedName>
        <fullName evidence="8">Uncharacterized protein</fullName>
    </submittedName>
</protein>
<dbReference type="OrthoDB" id="2593732at2759"/>
<keyword evidence="9" id="KW-1185">Reference proteome</keyword>
<dbReference type="PANTHER" id="PTHR36206:SF12">
    <property type="entry name" value="ASPERCRYPTIN BIOSYNTHESIS CLUSTER-SPECIFIC TRANSCRIPTION REGULATOR ATNN-RELATED"/>
    <property type="match status" value="1"/>
</dbReference>
<evidence type="ECO:0000256" key="6">
    <source>
        <dbReference type="ARBA" id="ARBA00023242"/>
    </source>
</evidence>
<gene>
    <name evidence="8" type="ORF">G7Y89_g8359</name>
</gene>
<sequence>MCHMQNSTSKRFRQTTWSRGKAKKKVFSPTKIPKAPVLRIAPSRTACSADDIKSFEFFRSYTAEELSEPFDAKFWKIALLQISQSEPTVWQSVLALNMAHQSTISMDENGNRSRHVQLSAIQQYSKALRGLMNHTTKDNLSIEIVLMNCMIFVFLEIFLGNNATNGVVNTNDARAFILNVNTEVQRFMQICSRLEKSLYEEQRPRQKYLLSVLQKWTTALRSIREYPTSPRERLGFEVFRFLQIRTSISLASACEIGEMRFDAYFDVHVRDFESIVDDIEDVLAAQDIDT</sequence>
<keyword evidence="2" id="KW-0862">Zinc</keyword>
<organism evidence="8 9">
    <name type="scientific">Cudoniella acicularis</name>
    <dbReference type="NCBI Taxonomy" id="354080"/>
    <lineage>
        <taxon>Eukaryota</taxon>
        <taxon>Fungi</taxon>
        <taxon>Dikarya</taxon>
        <taxon>Ascomycota</taxon>
        <taxon>Pezizomycotina</taxon>
        <taxon>Leotiomycetes</taxon>
        <taxon>Helotiales</taxon>
        <taxon>Tricladiaceae</taxon>
        <taxon>Cudoniella</taxon>
    </lineage>
</organism>
<keyword evidence="3" id="KW-0805">Transcription regulation</keyword>
<dbReference type="Pfam" id="PF11951">
    <property type="entry name" value="Fungal_trans_2"/>
    <property type="match status" value="1"/>
</dbReference>
<evidence type="ECO:0000256" key="4">
    <source>
        <dbReference type="ARBA" id="ARBA00023125"/>
    </source>
</evidence>
<keyword evidence="1" id="KW-0479">Metal-binding</keyword>
<keyword evidence="4" id="KW-0238">DNA-binding</keyword>
<feature type="compositionally biased region" description="Polar residues" evidence="7">
    <location>
        <begin position="1"/>
        <end position="18"/>
    </location>
</feature>
<evidence type="ECO:0000256" key="5">
    <source>
        <dbReference type="ARBA" id="ARBA00023163"/>
    </source>
</evidence>
<feature type="region of interest" description="Disordered" evidence="7">
    <location>
        <begin position="1"/>
        <end position="25"/>
    </location>
</feature>
<evidence type="ECO:0000256" key="7">
    <source>
        <dbReference type="SAM" id="MobiDB-lite"/>
    </source>
</evidence>
<dbReference type="EMBL" id="JAAMPI010000627">
    <property type="protein sequence ID" value="KAF4629787.1"/>
    <property type="molecule type" value="Genomic_DNA"/>
</dbReference>
<reference evidence="8 9" key="1">
    <citation type="submission" date="2020-03" db="EMBL/GenBank/DDBJ databases">
        <title>Draft Genome Sequence of Cudoniella acicularis.</title>
        <authorList>
            <person name="Buettner E."/>
            <person name="Kellner H."/>
        </authorList>
    </citation>
    <scope>NUCLEOTIDE SEQUENCE [LARGE SCALE GENOMIC DNA]</scope>
    <source>
        <strain evidence="8 9">DSM 108380</strain>
    </source>
</reference>
<accession>A0A8H4W152</accession>
<keyword evidence="5" id="KW-0804">Transcription</keyword>
<dbReference type="AlphaFoldDB" id="A0A8H4W152"/>
<dbReference type="GO" id="GO:0003677">
    <property type="term" value="F:DNA binding"/>
    <property type="evidence" value="ECO:0007669"/>
    <property type="project" value="UniProtKB-KW"/>
</dbReference>
<evidence type="ECO:0000313" key="8">
    <source>
        <dbReference type="EMBL" id="KAF4629787.1"/>
    </source>
</evidence>
<evidence type="ECO:0000313" key="9">
    <source>
        <dbReference type="Proteomes" id="UP000566819"/>
    </source>
</evidence>
<dbReference type="InterPro" id="IPR052360">
    <property type="entry name" value="Transcr_Regulatory_Proteins"/>
</dbReference>